<dbReference type="EMBL" id="CP009438">
    <property type="protein sequence ID" value="AIS00384.1"/>
    <property type="molecule type" value="Genomic_DNA"/>
</dbReference>
<feature type="compositionally biased region" description="Basic residues" evidence="1">
    <location>
        <begin position="84"/>
        <end position="94"/>
    </location>
</feature>
<feature type="region of interest" description="Disordered" evidence="1">
    <location>
        <begin position="53"/>
        <end position="94"/>
    </location>
</feature>
<gene>
    <name evidence="2" type="ORF">SGLAU_22160</name>
</gene>
<dbReference type="Proteomes" id="UP000029482">
    <property type="component" value="Chromosome"/>
</dbReference>
<dbReference type="KEGG" id="sgu:SGLAU_22160"/>
<dbReference type="AlphaFoldDB" id="A0A089XB06"/>
<accession>A0A089XB06</accession>
<protein>
    <submittedName>
        <fullName evidence="2">Uncharacterized protein</fullName>
    </submittedName>
</protein>
<name>A0A089XB06_STRGA</name>
<sequence>MSVPAGGAHAAPGTYGVQAVLGTYGADPAPGTYGAHVMPGVYGGRRAGVRTQTPALTHEGTHVGAPTRARARTTRRPAGCSHPAGRRFRTRFAA</sequence>
<keyword evidence="3" id="KW-1185">Reference proteome</keyword>
<dbReference type="HOGENOM" id="CLU_2384871_0_0_11"/>
<organism evidence="2 3">
    <name type="scientific">Streptomyces glaucescens</name>
    <dbReference type="NCBI Taxonomy" id="1907"/>
    <lineage>
        <taxon>Bacteria</taxon>
        <taxon>Bacillati</taxon>
        <taxon>Actinomycetota</taxon>
        <taxon>Actinomycetes</taxon>
        <taxon>Kitasatosporales</taxon>
        <taxon>Streptomycetaceae</taxon>
        <taxon>Streptomyces</taxon>
    </lineage>
</organism>
<reference evidence="3" key="1">
    <citation type="journal article" date="2015" name="J. Biotechnol.">
        <title>Complete genome sequence of the actinobacterium Streptomyces glaucescens GLA.O (DSM 40922) consisting of a linear chromosome and one linear plasmid.</title>
        <authorList>
            <person name="Ortseifen V."/>
            <person name="Winkler A."/>
            <person name="Albersmeier A."/>
            <person name="Wendler S."/>
            <person name="Puhler A."/>
            <person name="Kalinowski J."/>
            <person name="Ruckert C."/>
        </authorList>
    </citation>
    <scope>NUCLEOTIDE SEQUENCE [LARGE SCALE GENOMIC DNA]</scope>
    <source>
        <strain evidence="3">DSM 40922 / GLA O</strain>
    </source>
</reference>
<evidence type="ECO:0000313" key="2">
    <source>
        <dbReference type="EMBL" id="AIS00384.1"/>
    </source>
</evidence>
<evidence type="ECO:0000313" key="3">
    <source>
        <dbReference type="Proteomes" id="UP000029482"/>
    </source>
</evidence>
<proteinExistence type="predicted"/>
<evidence type="ECO:0000256" key="1">
    <source>
        <dbReference type="SAM" id="MobiDB-lite"/>
    </source>
</evidence>